<feature type="domain" description="Flagellar M-ring N-terminal" evidence="12">
    <location>
        <begin position="41"/>
        <end position="215"/>
    </location>
</feature>
<dbReference type="AlphaFoldDB" id="A0AAW6TXH6"/>
<dbReference type="GO" id="GO:0009431">
    <property type="term" value="C:bacterial-type flagellum basal body, MS ring"/>
    <property type="evidence" value="ECO:0007669"/>
    <property type="project" value="InterPro"/>
</dbReference>
<organism evidence="14 15">
    <name type="scientific">Anaerobaca lacustris</name>
    <dbReference type="NCBI Taxonomy" id="3044600"/>
    <lineage>
        <taxon>Bacteria</taxon>
        <taxon>Pseudomonadati</taxon>
        <taxon>Planctomycetota</taxon>
        <taxon>Phycisphaerae</taxon>
        <taxon>Sedimentisphaerales</taxon>
        <taxon>Anaerobacaceae</taxon>
        <taxon>Anaerobaca</taxon>
    </lineage>
</organism>
<evidence type="ECO:0000259" key="13">
    <source>
        <dbReference type="Pfam" id="PF08345"/>
    </source>
</evidence>
<reference evidence="14" key="1">
    <citation type="submission" date="2023-05" db="EMBL/GenBank/DDBJ databases">
        <title>Anaerotaeda fermentans gen. nov., sp. nov., a novel anaerobic planctomycete of the new family within the order Sedimentisphaerales isolated from Taman Peninsula, Russia.</title>
        <authorList>
            <person name="Khomyakova M.A."/>
            <person name="Merkel A.Y."/>
            <person name="Slobodkin A.I."/>
        </authorList>
    </citation>
    <scope>NUCLEOTIDE SEQUENCE</scope>
    <source>
        <strain evidence="14">M17dextr</strain>
    </source>
</reference>
<gene>
    <name evidence="14" type="primary">fliF</name>
    <name evidence="14" type="ORF">QJ522_03790</name>
</gene>
<evidence type="ECO:0000256" key="5">
    <source>
        <dbReference type="ARBA" id="ARBA00022692"/>
    </source>
</evidence>
<dbReference type="GO" id="GO:0071973">
    <property type="term" value="P:bacterial-type flagellum-dependent cell motility"/>
    <property type="evidence" value="ECO:0007669"/>
    <property type="project" value="InterPro"/>
</dbReference>
<evidence type="ECO:0000256" key="9">
    <source>
        <dbReference type="PIRNR" id="PIRNR004862"/>
    </source>
</evidence>
<protein>
    <recommendedName>
        <fullName evidence="9">Flagellar M-ring protein</fullName>
    </recommendedName>
</protein>
<keyword evidence="8 9" id="KW-0975">Bacterial flagellum</keyword>
<keyword evidence="4" id="KW-1003">Cell membrane</keyword>
<keyword evidence="15" id="KW-1185">Reference proteome</keyword>
<evidence type="ECO:0000256" key="1">
    <source>
        <dbReference type="ARBA" id="ARBA00004117"/>
    </source>
</evidence>
<keyword evidence="7 11" id="KW-0472">Membrane</keyword>
<evidence type="ECO:0000313" key="14">
    <source>
        <dbReference type="EMBL" id="MDI6448158.1"/>
    </source>
</evidence>
<keyword evidence="14" id="KW-0969">Cilium</keyword>
<sequence length="499" mass="53976">MELQHKIASVWQKVSLIQRALLVTVLVASALIGALLVHWARRPDMRMLYQDLSVGEAARITEKISEKGVAYLLRDGGTTIYVPQERVYQLRLDLAKEGLPAGEQSGYKLFDDEKIGVSPFVQNVNLSRALQDELAKSIQMIDGVAHARVHIVNPEQRLFASEQGQTSASVVLRLRPGYRLSGTNIAAITHMVSGSVKGLRSQDVTVIDSQGNLLSGQDDTKLATGAGTVHDYKERVELGLVKKAEDMLTMVLGPGRATVRVSAVVDMNSISTVTETYDPSAKVAMKEEITNNSETGAGGPGQQAGAGSTRKDETVLTEYKVGKTIKQQVVVPGEIRSLSVAVLVDLYATDANDVTAGGAPALIMEVSEVEQIVRTALGLKETDSLRVANARFRPSVDPLIEEEPVAWSHYLALARQLSLGIMAVCALIVFRIFSRARGKAVAAVEAKQLAEGGSVTAGLLTPGGPAGEPIMLRRQITHALRNNPEQVREMFLNWIEEKE</sequence>
<proteinExistence type="inferred from homology"/>
<evidence type="ECO:0000313" key="15">
    <source>
        <dbReference type="Proteomes" id="UP001431776"/>
    </source>
</evidence>
<dbReference type="NCBIfam" id="TIGR00206">
    <property type="entry name" value="fliF"/>
    <property type="match status" value="1"/>
</dbReference>
<dbReference type="Proteomes" id="UP001431776">
    <property type="component" value="Unassembled WGS sequence"/>
</dbReference>
<evidence type="ECO:0000256" key="3">
    <source>
        <dbReference type="ARBA" id="ARBA00007971"/>
    </source>
</evidence>
<keyword evidence="6 11" id="KW-1133">Transmembrane helix</keyword>
<dbReference type="EMBL" id="JASCXX010000003">
    <property type="protein sequence ID" value="MDI6448158.1"/>
    <property type="molecule type" value="Genomic_DNA"/>
</dbReference>
<evidence type="ECO:0000256" key="4">
    <source>
        <dbReference type="ARBA" id="ARBA00022475"/>
    </source>
</evidence>
<comment type="similarity">
    <text evidence="3 9">Belongs to the FliF family.</text>
</comment>
<dbReference type="InterPro" id="IPR043427">
    <property type="entry name" value="YscJ/FliF"/>
</dbReference>
<evidence type="ECO:0000259" key="12">
    <source>
        <dbReference type="Pfam" id="PF01514"/>
    </source>
</evidence>
<dbReference type="InterPro" id="IPR006182">
    <property type="entry name" value="FliF_N_dom"/>
</dbReference>
<comment type="caution">
    <text evidence="14">The sequence shown here is derived from an EMBL/GenBank/DDBJ whole genome shotgun (WGS) entry which is preliminary data.</text>
</comment>
<keyword evidence="14" id="KW-0966">Cell projection</keyword>
<evidence type="ECO:0000256" key="8">
    <source>
        <dbReference type="ARBA" id="ARBA00023143"/>
    </source>
</evidence>
<dbReference type="PIRSF" id="PIRSF004862">
    <property type="entry name" value="FliF"/>
    <property type="match status" value="1"/>
</dbReference>
<dbReference type="Pfam" id="PF01514">
    <property type="entry name" value="YscJ_FliF"/>
    <property type="match status" value="1"/>
</dbReference>
<comment type="subcellular location">
    <subcellularLocation>
        <location evidence="1 9">Bacterial flagellum basal body</location>
    </subcellularLocation>
    <subcellularLocation>
        <location evidence="2">Cell membrane</location>
        <topology evidence="2">Multi-pass membrane protein</topology>
    </subcellularLocation>
</comment>
<dbReference type="PANTHER" id="PTHR30046:SF0">
    <property type="entry name" value="FLAGELLAR M-RING PROTEIN"/>
    <property type="match status" value="1"/>
</dbReference>
<dbReference type="InterPro" id="IPR013556">
    <property type="entry name" value="Flag_M-ring_C"/>
</dbReference>
<comment type="function">
    <text evidence="9">The M ring may be actively involved in energy transduction.</text>
</comment>
<keyword evidence="14" id="KW-0282">Flagellum</keyword>
<evidence type="ECO:0000256" key="11">
    <source>
        <dbReference type="SAM" id="Phobius"/>
    </source>
</evidence>
<dbReference type="PANTHER" id="PTHR30046">
    <property type="entry name" value="FLAGELLAR M-RING PROTEIN"/>
    <property type="match status" value="1"/>
</dbReference>
<keyword evidence="5 11" id="KW-0812">Transmembrane</keyword>
<evidence type="ECO:0000256" key="7">
    <source>
        <dbReference type="ARBA" id="ARBA00023136"/>
    </source>
</evidence>
<dbReference type="GO" id="GO:0003774">
    <property type="term" value="F:cytoskeletal motor activity"/>
    <property type="evidence" value="ECO:0007669"/>
    <property type="project" value="InterPro"/>
</dbReference>
<evidence type="ECO:0000256" key="6">
    <source>
        <dbReference type="ARBA" id="ARBA00022989"/>
    </source>
</evidence>
<feature type="region of interest" description="Disordered" evidence="10">
    <location>
        <begin position="290"/>
        <end position="312"/>
    </location>
</feature>
<feature type="domain" description="Flagellar M-ring C-terminal" evidence="13">
    <location>
        <begin position="248"/>
        <end position="392"/>
    </location>
</feature>
<dbReference type="InterPro" id="IPR000067">
    <property type="entry name" value="FlgMring_FliF"/>
</dbReference>
<dbReference type="Gene3D" id="3.30.300.30">
    <property type="match status" value="1"/>
</dbReference>
<dbReference type="PRINTS" id="PR01009">
    <property type="entry name" value="FLGMRINGFLIF"/>
</dbReference>
<feature type="transmembrane region" description="Helical" evidence="11">
    <location>
        <begin position="20"/>
        <end position="40"/>
    </location>
</feature>
<evidence type="ECO:0000256" key="10">
    <source>
        <dbReference type="SAM" id="MobiDB-lite"/>
    </source>
</evidence>
<accession>A0AAW6TXH6</accession>
<evidence type="ECO:0000256" key="2">
    <source>
        <dbReference type="ARBA" id="ARBA00004651"/>
    </source>
</evidence>
<name>A0AAW6TXH6_9BACT</name>
<dbReference type="RefSeq" id="WP_349243567.1">
    <property type="nucleotide sequence ID" value="NZ_JASCXX010000003.1"/>
</dbReference>
<dbReference type="InterPro" id="IPR045851">
    <property type="entry name" value="AMP-bd_C_sf"/>
</dbReference>
<dbReference type="GO" id="GO:0005886">
    <property type="term" value="C:plasma membrane"/>
    <property type="evidence" value="ECO:0007669"/>
    <property type="project" value="UniProtKB-SubCell"/>
</dbReference>
<dbReference type="Pfam" id="PF08345">
    <property type="entry name" value="YscJ_FliF_C"/>
    <property type="match status" value="1"/>
</dbReference>